<feature type="transmembrane region" description="Helical" evidence="1">
    <location>
        <begin position="107"/>
        <end position="133"/>
    </location>
</feature>
<dbReference type="OMA" id="VATFWIG"/>
<dbReference type="GeneID" id="28974349"/>
<gene>
    <name evidence="2" type="ORF">RHOBADRAFT_41528</name>
</gene>
<protein>
    <submittedName>
        <fullName evidence="2">Uncharacterized protein</fullName>
    </submittedName>
</protein>
<dbReference type="Pfam" id="PF16015">
    <property type="entry name" value="Promethin"/>
    <property type="match status" value="1"/>
</dbReference>
<organism evidence="2 3">
    <name type="scientific">Rhodotorula graminis (strain WP1)</name>
    <dbReference type="NCBI Taxonomy" id="578459"/>
    <lineage>
        <taxon>Eukaryota</taxon>
        <taxon>Fungi</taxon>
        <taxon>Dikarya</taxon>
        <taxon>Basidiomycota</taxon>
        <taxon>Pucciniomycotina</taxon>
        <taxon>Microbotryomycetes</taxon>
        <taxon>Sporidiobolales</taxon>
        <taxon>Sporidiobolaceae</taxon>
        <taxon>Rhodotorula</taxon>
    </lineage>
</organism>
<feature type="transmembrane region" description="Helical" evidence="1">
    <location>
        <begin position="55"/>
        <end position="75"/>
    </location>
</feature>
<evidence type="ECO:0000313" key="3">
    <source>
        <dbReference type="Proteomes" id="UP000053890"/>
    </source>
</evidence>
<dbReference type="EMBL" id="KQ474074">
    <property type="protein sequence ID" value="KPV77534.1"/>
    <property type="molecule type" value="Genomic_DNA"/>
</dbReference>
<dbReference type="AlphaFoldDB" id="A0A194SAB9"/>
<evidence type="ECO:0000256" key="1">
    <source>
        <dbReference type="SAM" id="Phobius"/>
    </source>
</evidence>
<sequence length="206" mass="22091">MAPLDLSSDKLDSYKQQALDEFSKQAHQVAQRPLHSRYLEPAVDSLSKRAQGHPVRASFLGVFALFAFLPVLAWTGFALGTILVVGGTALVVSTVLISWALATAGLVLFGVLCFAAFFSILATLSLGASYAVYRFYAILKQSETLPDAIQDFQDEAAALLLPGSYQDGESSNRVRFNGVVKKEDGEGASLNDLKDDVKDDLKSAGA</sequence>
<dbReference type="RefSeq" id="XP_018273583.1">
    <property type="nucleotide sequence ID" value="XM_018413900.1"/>
</dbReference>
<accession>A0A194SAB9</accession>
<keyword evidence="1" id="KW-1133">Transmembrane helix</keyword>
<reference evidence="2 3" key="1">
    <citation type="journal article" date="2015" name="Front. Microbiol.">
        <title>Genome sequence of the plant growth promoting endophytic yeast Rhodotorula graminis WP1.</title>
        <authorList>
            <person name="Firrincieli A."/>
            <person name="Otillar R."/>
            <person name="Salamov A."/>
            <person name="Schmutz J."/>
            <person name="Khan Z."/>
            <person name="Redman R.S."/>
            <person name="Fleck N.D."/>
            <person name="Lindquist E."/>
            <person name="Grigoriev I.V."/>
            <person name="Doty S.L."/>
        </authorList>
    </citation>
    <scope>NUCLEOTIDE SEQUENCE [LARGE SCALE GENOMIC DNA]</scope>
    <source>
        <strain evidence="2 3">WP1</strain>
    </source>
</reference>
<dbReference type="Proteomes" id="UP000053890">
    <property type="component" value="Unassembled WGS sequence"/>
</dbReference>
<keyword evidence="1" id="KW-0812">Transmembrane</keyword>
<proteinExistence type="predicted"/>
<feature type="transmembrane region" description="Helical" evidence="1">
    <location>
        <begin position="82"/>
        <end position="101"/>
    </location>
</feature>
<keyword evidence="3" id="KW-1185">Reference proteome</keyword>
<evidence type="ECO:0000313" key="2">
    <source>
        <dbReference type="EMBL" id="KPV77534.1"/>
    </source>
</evidence>
<name>A0A194SAB9_RHOGW</name>
<keyword evidence="1" id="KW-0472">Membrane</keyword>